<dbReference type="Proteomes" id="UP000242715">
    <property type="component" value="Unassembled WGS sequence"/>
</dbReference>
<protein>
    <recommendedName>
        <fullName evidence="2">RDRP3-5 N-terminal domain-containing protein</fullName>
    </recommendedName>
</protein>
<gene>
    <name evidence="3" type="ORF">TSUD_142470</name>
</gene>
<evidence type="ECO:0000256" key="1">
    <source>
        <dbReference type="SAM" id="MobiDB-lite"/>
    </source>
</evidence>
<evidence type="ECO:0000313" key="3">
    <source>
        <dbReference type="EMBL" id="GAU22807.1"/>
    </source>
</evidence>
<feature type="region of interest" description="Disordered" evidence="1">
    <location>
        <begin position="72"/>
        <end position="118"/>
    </location>
</feature>
<feature type="compositionally biased region" description="Low complexity" evidence="1">
    <location>
        <begin position="72"/>
        <end position="95"/>
    </location>
</feature>
<name>A0A2Z6N0Z1_TRISU</name>
<organism evidence="3 4">
    <name type="scientific">Trifolium subterraneum</name>
    <name type="common">Subterranean clover</name>
    <dbReference type="NCBI Taxonomy" id="3900"/>
    <lineage>
        <taxon>Eukaryota</taxon>
        <taxon>Viridiplantae</taxon>
        <taxon>Streptophyta</taxon>
        <taxon>Embryophyta</taxon>
        <taxon>Tracheophyta</taxon>
        <taxon>Spermatophyta</taxon>
        <taxon>Magnoliopsida</taxon>
        <taxon>eudicotyledons</taxon>
        <taxon>Gunneridae</taxon>
        <taxon>Pentapetalae</taxon>
        <taxon>rosids</taxon>
        <taxon>fabids</taxon>
        <taxon>Fabales</taxon>
        <taxon>Fabaceae</taxon>
        <taxon>Papilionoideae</taxon>
        <taxon>50 kb inversion clade</taxon>
        <taxon>NPAAA clade</taxon>
        <taxon>Hologalegina</taxon>
        <taxon>IRL clade</taxon>
        <taxon>Trifolieae</taxon>
        <taxon>Trifolium</taxon>
    </lineage>
</organism>
<evidence type="ECO:0000313" key="4">
    <source>
        <dbReference type="Proteomes" id="UP000242715"/>
    </source>
</evidence>
<accession>A0A2Z6N0Z1</accession>
<proteinExistence type="predicted"/>
<dbReference type="EMBL" id="DF973254">
    <property type="protein sequence ID" value="GAU22807.1"/>
    <property type="molecule type" value="Genomic_DNA"/>
</dbReference>
<keyword evidence="4" id="KW-1185">Reference proteome</keyword>
<reference evidence="4" key="1">
    <citation type="journal article" date="2017" name="Front. Plant Sci.">
        <title>Climate Clever Clovers: New Paradigm to Reduce the Environmental Footprint of Ruminants by Breeding Low Methanogenic Forages Utilizing Haplotype Variation.</title>
        <authorList>
            <person name="Kaur P."/>
            <person name="Appels R."/>
            <person name="Bayer P.E."/>
            <person name="Keeble-Gagnere G."/>
            <person name="Wang J."/>
            <person name="Hirakawa H."/>
            <person name="Shirasawa K."/>
            <person name="Vercoe P."/>
            <person name="Stefanova K."/>
            <person name="Durmic Z."/>
            <person name="Nichols P."/>
            <person name="Revell C."/>
            <person name="Isobe S.N."/>
            <person name="Edwards D."/>
            <person name="Erskine W."/>
        </authorList>
    </citation>
    <scope>NUCLEOTIDE SEQUENCE [LARGE SCALE GENOMIC DNA]</scope>
    <source>
        <strain evidence="4">cv. Daliak</strain>
    </source>
</reference>
<evidence type="ECO:0000259" key="2">
    <source>
        <dbReference type="Pfam" id="PF26249"/>
    </source>
</evidence>
<feature type="domain" description="RDRP3-5 N-terminal" evidence="2">
    <location>
        <begin position="8"/>
        <end position="73"/>
    </location>
</feature>
<dbReference type="InterPro" id="IPR058697">
    <property type="entry name" value="RDRP3-5_N"/>
</dbReference>
<dbReference type="Pfam" id="PF26249">
    <property type="entry name" value="4HB_RdRP3_N"/>
    <property type="match status" value="1"/>
</dbReference>
<sequence length="148" mass="16258">MTEQPVVTLPASGENLIDRICEEQNQPPLDHLPRQHLALIGEQRALELLNVFSKSKIRSSFNAYIVHMMNNSSSSYVSPPKPSPSSSEASISSFPLHPPKPFPPSSSESSMSPSPSPFPLHPPPYCVLTALGELEFRKSFLLLSYVGE</sequence>
<dbReference type="AlphaFoldDB" id="A0A2Z6N0Z1"/>
<dbReference type="OrthoDB" id="1734106at2759"/>